<keyword evidence="2" id="KW-1185">Reference proteome</keyword>
<protein>
    <submittedName>
        <fullName evidence="1">Uncharacterized protein</fullName>
    </submittedName>
</protein>
<name>A0ABV2KFI1_SPOPS</name>
<accession>A0ABV2KFI1</accession>
<evidence type="ECO:0000313" key="1">
    <source>
        <dbReference type="EMBL" id="MET3659627.1"/>
    </source>
</evidence>
<sequence length="77" mass="8801">MMEVLEIENTMASDISMFTEFKNKFGICVSEYESFNSYVAALFGCVSTKKLKLCYQLPGDELKGLIKAELKKREVYV</sequence>
<proteinExistence type="predicted"/>
<evidence type="ECO:0000313" key="2">
    <source>
        <dbReference type="Proteomes" id="UP001549104"/>
    </source>
</evidence>
<reference evidence="1 2" key="1">
    <citation type="submission" date="2024-06" db="EMBL/GenBank/DDBJ databases">
        <title>Sorghum-associated microbial communities from plants grown in Nebraska, USA.</title>
        <authorList>
            <person name="Schachtman D."/>
        </authorList>
    </citation>
    <scope>NUCLEOTIDE SEQUENCE [LARGE SCALE GENOMIC DNA]</scope>
    <source>
        <strain evidence="1 2">1288</strain>
    </source>
</reference>
<dbReference type="Proteomes" id="UP001549104">
    <property type="component" value="Unassembled WGS sequence"/>
</dbReference>
<comment type="caution">
    <text evidence="1">The sequence shown here is derived from an EMBL/GenBank/DDBJ whole genome shotgun (WGS) entry which is preliminary data.</text>
</comment>
<gene>
    <name evidence="1" type="ORF">ABIC55_004773</name>
</gene>
<dbReference type="EMBL" id="JBEPME010000014">
    <property type="protein sequence ID" value="MET3659627.1"/>
    <property type="molecule type" value="Genomic_DNA"/>
</dbReference>
<organism evidence="1 2">
    <name type="scientific">Sporosarcina psychrophila</name>
    <name type="common">Bacillus psychrophilus</name>
    <dbReference type="NCBI Taxonomy" id="1476"/>
    <lineage>
        <taxon>Bacteria</taxon>
        <taxon>Bacillati</taxon>
        <taxon>Bacillota</taxon>
        <taxon>Bacilli</taxon>
        <taxon>Bacillales</taxon>
        <taxon>Caryophanaceae</taxon>
        <taxon>Sporosarcina</taxon>
    </lineage>
</organism>
<dbReference type="RefSeq" id="WP_354315005.1">
    <property type="nucleotide sequence ID" value="NZ_JBEPME010000014.1"/>
</dbReference>